<feature type="non-terminal residue" evidence="2">
    <location>
        <position position="171"/>
    </location>
</feature>
<dbReference type="AlphaFoldDB" id="A0A6J4T6B4"/>
<sequence>DHTKGSGAGGSGSRGTGGALRRLRAAALFGRGRAHPVRRLRRDAATGVALLREALARRGGRVPLRHLGRGDRGRGGRRPPAAPRRCGLLAGGRGERSPGCEPFGRTLLLPHLRNPDGARGHPLPRRGENRPHRGRGVAAAPHGRRVPDHGRKKRTGPSPLEAGFRGRPGAV</sequence>
<organism evidence="2">
    <name type="scientific">uncultured Rubrobacteraceae bacterium</name>
    <dbReference type="NCBI Taxonomy" id="349277"/>
    <lineage>
        <taxon>Bacteria</taxon>
        <taxon>Bacillati</taxon>
        <taxon>Actinomycetota</taxon>
        <taxon>Rubrobacteria</taxon>
        <taxon>Rubrobacterales</taxon>
        <taxon>Rubrobacteraceae</taxon>
        <taxon>environmental samples</taxon>
    </lineage>
</organism>
<dbReference type="EMBL" id="CADCVM010000363">
    <property type="protein sequence ID" value="CAA9514484.1"/>
    <property type="molecule type" value="Genomic_DNA"/>
</dbReference>
<feature type="compositionally biased region" description="Basic and acidic residues" evidence="1">
    <location>
        <begin position="113"/>
        <end position="131"/>
    </location>
</feature>
<proteinExistence type="predicted"/>
<protein>
    <submittedName>
        <fullName evidence="2">Uncharacterized protein</fullName>
    </submittedName>
</protein>
<reference evidence="2" key="1">
    <citation type="submission" date="2020-02" db="EMBL/GenBank/DDBJ databases">
        <authorList>
            <person name="Meier V. D."/>
        </authorList>
    </citation>
    <scope>NUCLEOTIDE SEQUENCE</scope>
    <source>
        <strain evidence="2">AVDCRST_MAG05</strain>
    </source>
</reference>
<accession>A0A6J4T6B4</accession>
<feature type="non-terminal residue" evidence="2">
    <location>
        <position position="1"/>
    </location>
</feature>
<gene>
    <name evidence="2" type="ORF">AVDCRST_MAG05-3219</name>
</gene>
<feature type="region of interest" description="Disordered" evidence="1">
    <location>
        <begin position="62"/>
        <end position="171"/>
    </location>
</feature>
<name>A0A6J4T6B4_9ACTN</name>
<evidence type="ECO:0000256" key="1">
    <source>
        <dbReference type="SAM" id="MobiDB-lite"/>
    </source>
</evidence>
<evidence type="ECO:0000313" key="2">
    <source>
        <dbReference type="EMBL" id="CAA9514484.1"/>
    </source>
</evidence>